<name>A0A9D4R6I5_DREPO</name>
<dbReference type="Proteomes" id="UP000828390">
    <property type="component" value="Unassembled WGS sequence"/>
</dbReference>
<evidence type="ECO:0000313" key="2">
    <source>
        <dbReference type="Proteomes" id="UP000828390"/>
    </source>
</evidence>
<sequence length="67" mass="7552">MENLHGRLDYVTSTLHFLNASLGNFCDGRQDSFTLATNVLDYDLITIIGTLVTSPYIEKADVCRWVL</sequence>
<comment type="caution">
    <text evidence="1">The sequence shown here is derived from an EMBL/GenBank/DDBJ whole genome shotgun (WGS) entry which is preliminary data.</text>
</comment>
<evidence type="ECO:0000313" key="1">
    <source>
        <dbReference type="EMBL" id="KAH3855707.1"/>
    </source>
</evidence>
<organism evidence="1 2">
    <name type="scientific">Dreissena polymorpha</name>
    <name type="common">Zebra mussel</name>
    <name type="synonym">Mytilus polymorpha</name>
    <dbReference type="NCBI Taxonomy" id="45954"/>
    <lineage>
        <taxon>Eukaryota</taxon>
        <taxon>Metazoa</taxon>
        <taxon>Spiralia</taxon>
        <taxon>Lophotrochozoa</taxon>
        <taxon>Mollusca</taxon>
        <taxon>Bivalvia</taxon>
        <taxon>Autobranchia</taxon>
        <taxon>Heteroconchia</taxon>
        <taxon>Euheterodonta</taxon>
        <taxon>Imparidentia</taxon>
        <taxon>Neoheterodontei</taxon>
        <taxon>Myida</taxon>
        <taxon>Dreissenoidea</taxon>
        <taxon>Dreissenidae</taxon>
        <taxon>Dreissena</taxon>
    </lineage>
</organism>
<dbReference type="EMBL" id="JAIWYP010000003">
    <property type="protein sequence ID" value="KAH3855707.1"/>
    <property type="molecule type" value="Genomic_DNA"/>
</dbReference>
<reference evidence="1" key="1">
    <citation type="journal article" date="2019" name="bioRxiv">
        <title>The Genome of the Zebra Mussel, Dreissena polymorpha: A Resource for Invasive Species Research.</title>
        <authorList>
            <person name="McCartney M.A."/>
            <person name="Auch B."/>
            <person name="Kono T."/>
            <person name="Mallez S."/>
            <person name="Zhang Y."/>
            <person name="Obille A."/>
            <person name="Becker A."/>
            <person name="Abrahante J.E."/>
            <person name="Garbe J."/>
            <person name="Badalamenti J.P."/>
            <person name="Herman A."/>
            <person name="Mangelson H."/>
            <person name="Liachko I."/>
            <person name="Sullivan S."/>
            <person name="Sone E.D."/>
            <person name="Koren S."/>
            <person name="Silverstein K.A.T."/>
            <person name="Beckman K.B."/>
            <person name="Gohl D.M."/>
        </authorList>
    </citation>
    <scope>NUCLEOTIDE SEQUENCE</scope>
    <source>
        <strain evidence="1">Duluth1</strain>
        <tissue evidence="1">Whole animal</tissue>
    </source>
</reference>
<reference evidence="1" key="2">
    <citation type="submission" date="2020-11" db="EMBL/GenBank/DDBJ databases">
        <authorList>
            <person name="McCartney M.A."/>
            <person name="Auch B."/>
            <person name="Kono T."/>
            <person name="Mallez S."/>
            <person name="Becker A."/>
            <person name="Gohl D.M."/>
            <person name="Silverstein K.A.T."/>
            <person name="Koren S."/>
            <person name="Bechman K.B."/>
            <person name="Herman A."/>
            <person name="Abrahante J.E."/>
            <person name="Garbe J."/>
        </authorList>
    </citation>
    <scope>NUCLEOTIDE SEQUENCE</scope>
    <source>
        <strain evidence="1">Duluth1</strain>
        <tissue evidence="1">Whole animal</tissue>
    </source>
</reference>
<dbReference type="AlphaFoldDB" id="A0A9D4R6I5"/>
<proteinExistence type="predicted"/>
<keyword evidence="2" id="KW-1185">Reference proteome</keyword>
<accession>A0A9D4R6I5</accession>
<protein>
    <submittedName>
        <fullName evidence="1">Uncharacterized protein</fullName>
    </submittedName>
</protein>
<gene>
    <name evidence="1" type="ORF">DPMN_098277</name>
</gene>